<dbReference type="Pfam" id="PF00730">
    <property type="entry name" value="HhH-GPD"/>
    <property type="match status" value="1"/>
</dbReference>
<dbReference type="CDD" id="cd00056">
    <property type="entry name" value="ENDO3c"/>
    <property type="match status" value="1"/>
</dbReference>
<dbReference type="Proteomes" id="UP001324634">
    <property type="component" value="Chromosome"/>
</dbReference>
<gene>
    <name evidence="15" type="ORF">SOO65_00245</name>
</gene>
<keyword evidence="11" id="KW-0411">Iron-sulfur</keyword>
<dbReference type="GO" id="GO:0032357">
    <property type="term" value="F:oxidized purine DNA binding"/>
    <property type="evidence" value="ECO:0007669"/>
    <property type="project" value="TreeGrafter"/>
</dbReference>
<keyword evidence="8" id="KW-0227">DNA damage</keyword>
<dbReference type="SMART" id="SM00478">
    <property type="entry name" value="ENDO3c"/>
    <property type="match status" value="1"/>
</dbReference>
<dbReference type="InterPro" id="IPR011257">
    <property type="entry name" value="DNA_glycosylase"/>
</dbReference>
<keyword evidence="7" id="KW-0479">Metal-binding</keyword>
<dbReference type="Gene3D" id="1.10.1670.10">
    <property type="entry name" value="Helix-hairpin-Helix base-excision DNA repair enzymes (C-terminal)"/>
    <property type="match status" value="1"/>
</dbReference>
<dbReference type="GO" id="GO:0000701">
    <property type="term" value="F:purine-specific mismatch base pair DNA N-glycosylase activity"/>
    <property type="evidence" value="ECO:0007669"/>
    <property type="project" value="UniProtKB-EC"/>
</dbReference>
<comment type="similarity">
    <text evidence="4">Belongs to the Nth/MutY family.</text>
</comment>
<evidence type="ECO:0000256" key="8">
    <source>
        <dbReference type="ARBA" id="ARBA00022763"/>
    </source>
</evidence>
<evidence type="ECO:0000313" key="16">
    <source>
        <dbReference type="Proteomes" id="UP001324634"/>
    </source>
</evidence>
<dbReference type="KEGG" id="psti:SOO65_00245"/>
<keyword evidence="12" id="KW-0234">DNA repair</keyword>
<keyword evidence="16" id="KW-1185">Reference proteome</keyword>
<dbReference type="Pfam" id="PF00633">
    <property type="entry name" value="HHH"/>
    <property type="match status" value="1"/>
</dbReference>
<evidence type="ECO:0000256" key="11">
    <source>
        <dbReference type="ARBA" id="ARBA00023014"/>
    </source>
</evidence>
<dbReference type="PANTHER" id="PTHR42944">
    <property type="entry name" value="ADENINE DNA GLYCOSYLASE"/>
    <property type="match status" value="1"/>
</dbReference>
<evidence type="ECO:0000256" key="5">
    <source>
        <dbReference type="ARBA" id="ARBA00012045"/>
    </source>
</evidence>
<comment type="cofactor">
    <cofactor evidence="2">
        <name>[4Fe-4S] cluster</name>
        <dbReference type="ChEBI" id="CHEBI:49883"/>
    </cofactor>
</comment>
<evidence type="ECO:0000256" key="1">
    <source>
        <dbReference type="ARBA" id="ARBA00000843"/>
    </source>
</evidence>
<sequence length="349" mass="39635">MSLKNLLSWSKTEFSQLPWRQNRSLYRTLVSEIMLQQTTVGTVKNHFERFLVRFPTLKSLASASEDELLVAWKGLGYYRRARNLKKIAEALAKDHGGEFPHDLEALMEIPGIGPYTANALVGIGMDKRALAVDANLERVIARLLNLKTEKGLKLQKEIQTLFVNKKIFNEKLSFRELNEALMDLGRTYCQARKASCELCPLKKDCLAFKEGTPLSIPMMKGEEKKKAVEHELHLLRVFVMKKDKVLVYQKGEKEWLSGQYEVPTFILSTTDKTLKQYPSFPKGAKADPLFTFKTGITKYKIQNSVLLMGEKEFKALAFANKSEWRSTGDAESNFSTATLKALAKLNASR</sequence>
<dbReference type="InterPro" id="IPR000445">
    <property type="entry name" value="HhH_motif"/>
</dbReference>
<dbReference type="AlphaFoldDB" id="A0AAX4HPQ3"/>
<comment type="catalytic activity">
    <reaction evidence="1">
        <text>Hydrolyzes free adenine bases from 7,8-dihydro-8-oxoguanine:adenine mismatched double-stranded DNA, leaving an apurinic site.</text>
        <dbReference type="EC" id="3.2.2.31"/>
    </reaction>
</comment>
<evidence type="ECO:0000256" key="13">
    <source>
        <dbReference type="ARBA" id="ARBA00023295"/>
    </source>
</evidence>
<proteinExistence type="inferred from homology"/>
<evidence type="ECO:0000256" key="12">
    <source>
        <dbReference type="ARBA" id="ARBA00023204"/>
    </source>
</evidence>
<keyword evidence="13" id="KW-0326">Glycosidase</keyword>
<dbReference type="EC" id="3.2.2.31" evidence="5"/>
<reference evidence="15 16" key="1">
    <citation type="submission" date="2023-11" db="EMBL/GenBank/DDBJ databases">
        <title>Peredibacter starrii A3.12.</title>
        <authorList>
            <person name="Mitchell R.J."/>
        </authorList>
    </citation>
    <scope>NUCLEOTIDE SEQUENCE [LARGE SCALE GENOMIC DNA]</scope>
    <source>
        <strain evidence="15 16">A3.12</strain>
    </source>
</reference>
<protein>
    <recommendedName>
        <fullName evidence="6">Adenine DNA glycosylase</fullName>
        <ecNumber evidence="5">3.2.2.31</ecNumber>
    </recommendedName>
</protein>
<evidence type="ECO:0000256" key="3">
    <source>
        <dbReference type="ARBA" id="ARBA00002933"/>
    </source>
</evidence>
<dbReference type="GO" id="GO:0006298">
    <property type="term" value="P:mismatch repair"/>
    <property type="evidence" value="ECO:0007669"/>
    <property type="project" value="TreeGrafter"/>
</dbReference>
<dbReference type="EMBL" id="CP139487">
    <property type="protein sequence ID" value="WPU65177.1"/>
    <property type="molecule type" value="Genomic_DNA"/>
</dbReference>
<dbReference type="SUPFAM" id="SSF48150">
    <property type="entry name" value="DNA-glycosylase"/>
    <property type="match status" value="1"/>
</dbReference>
<keyword evidence="9" id="KW-0378">Hydrolase</keyword>
<dbReference type="PROSITE" id="PS01155">
    <property type="entry name" value="ENDONUCLEASE_III_2"/>
    <property type="match status" value="1"/>
</dbReference>
<keyword evidence="10" id="KW-0408">Iron</keyword>
<dbReference type="GO" id="GO:0035485">
    <property type="term" value="F:adenine/guanine mispair binding"/>
    <property type="evidence" value="ECO:0007669"/>
    <property type="project" value="TreeGrafter"/>
</dbReference>
<accession>A0AAX4HPQ3</accession>
<organism evidence="15 16">
    <name type="scientific">Peredibacter starrii</name>
    <dbReference type="NCBI Taxonomy" id="28202"/>
    <lineage>
        <taxon>Bacteria</taxon>
        <taxon>Pseudomonadati</taxon>
        <taxon>Bdellovibrionota</taxon>
        <taxon>Bacteriovoracia</taxon>
        <taxon>Bacteriovoracales</taxon>
        <taxon>Bacteriovoracaceae</taxon>
        <taxon>Peredibacter</taxon>
    </lineage>
</organism>
<comment type="function">
    <text evidence="3">Adenine glycosylase active on G-A mispairs. MutY also corrects error-prone DNA synthesis past GO lesions which are due to the oxidatively damaged form of guanine: 7,8-dihydro-8-oxoguanine (8-oxo-dGTP).</text>
</comment>
<evidence type="ECO:0000256" key="6">
    <source>
        <dbReference type="ARBA" id="ARBA00022023"/>
    </source>
</evidence>
<dbReference type="PANTHER" id="PTHR42944:SF1">
    <property type="entry name" value="ADENINE DNA GLYCOSYLASE"/>
    <property type="match status" value="1"/>
</dbReference>
<dbReference type="GO" id="GO:0006284">
    <property type="term" value="P:base-excision repair"/>
    <property type="evidence" value="ECO:0007669"/>
    <property type="project" value="InterPro"/>
</dbReference>
<dbReference type="InterPro" id="IPR044298">
    <property type="entry name" value="MIG/MutY"/>
</dbReference>
<dbReference type="GO" id="GO:0051536">
    <property type="term" value="F:iron-sulfur cluster binding"/>
    <property type="evidence" value="ECO:0007669"/>
    <property type="project" value="UniProtKB-KW"/>
</dbReference>
<evidence type="ECO:0000313" key="15">
    <source>
        <dbReference type="EMBL" id="WPU65177.1"/>
    </source>
</evidence>
<evidence type="ECO:0000256" key="10">
    <source>
        <dbReference type="ARBA" id="ARBA00023004"/>
    </source>
</evidence>
<dbReference type="RefSeq" id="WP_321395282.1">
    <property type="nucleotide sequence ID" value="NZ_CP139487.1"/>
</dbReference>
<dbReference type="InterPro" id="IPR003265">
    <property type="entry name" value="HhH-GPD_domain"/>
</dbReference>
<dbReference type="GO" id="GO:0046872">
    <property type="term" value="F:metal ion binding"/>
    <property type="evidence" value="ECO:0007669"/>
    <property type="project" value="UniProtKB-KW"/>
</dbReference>
<dbReference type="GO" id="GO:0034039">
    <property type="term" value="F:8-oxo-7,8-dihydroguanine DNA N-glycosylase activity"/>
    <property type="evidence" value="ECO:0007669"/>
    <property type="project" value="TreeGrafter"/>
</dbReference>
<feature type="domain" description="HhH-GPD" evidence="14">
    <location>
        <begin position="34"/>
        <end position="187"/>
    </location>
</feature>
<evidence type="ECO:0000256" key="2">
    <source>
        <dbReference type="ARBA" id="ARBA00001966"/>
    </source>
</evidence>
<name>A0AAX4HPQ3_9BACT</name>
<dbReference type="InterPro" id="IPR023170">
    <property type="entry name" value="HhH_base_excis_C"/>
</dbReference>
<dbReference type="Gene3D" id="1.10.340.30">
    <property type="entry name" value="Hypothetical protein, domain 2"/>
    <property type="match status" value="1"/>
</dbReference>
<evidence type="ECO:0000256" key="7">
    <source>
        <dbReference type="ARBA" id="ARBA00022723"/>
    </source>
</evidence>
<evidence type="ECO:0000256" key="9">
    <source>
        <dbReference type="ARBA" id="ARBA00022801"/>
    </source>
</evidence>
<evidence type="ECO:0000259" key="14">
    <source>
        <dbReference type="SMART" id="SM00478"/>
    </source>
</evidence>
<evidence type="ECO:0000256" key="4">
    <source>
        <dbReference type="ARBA" id="ARBA00008343"/>
    </source>
</evidence>
<dbReference type="InterPro" id="IPR004036">
    <property type="entry name" value="Endonuclease-III-like_CS2"/>
</dbReference>